<dbReference type="Ensembl" id="ENSHHUT00000012389.1">
    <property type="protein sequence ID" value="ENSHHUP00000012016.1"/>
    <property type="gene ID" value="ENSHHUG00000007338.1"/>
</dbReference>
<dbReference type="STRING" id="62062.ENSHHUP00000012016"/>
<accession>A0A4W5KJ16</accession>
<dbReference type="GeneTree" id="ENSGT00940000155448"/>
<sequence length="113" mass="13412">MDFVRQAGEMTYADSHKEWTNEGVIEFRSCSDMRRAQDKLDTTDINGRKIRLVEDKPRRRRSYSGRSRSRNRCRSRRRSSRSSGSPSRSLSRKEHRPNCICPAQELQYFRRLG</sequence>
<dbReference type="Gene3D" id="3.30.70.330">
    <property type="match status" value="1"/>
</dbReference>
<proteinExistence type="predicted"/>
<name>A0A4W5KJ16_9TELE</name>
<dbReference type="GO" id="GO:0005737">
    <property type="term" value="C:cytoplasm"/>
    <property type="evidence" value="ECO:0007669"/>
    <property type="project" value="TreeGrafter"/>
</dbReference>
<dbReference type="Proteomes" id="UP000314982">
    <property type="component" value="Unassembled WGS sequence"/>
</dbReference>
<dbReference type="InterPro" id="IPR012677">
    <property type="entry name" value="Nucleotide-bd_a/b_plait_sf"/>
</dbReference>
<evidence type="ECO:0000256" key="1">
    <source>
        <dbReference type="ARBA" id="ARBA00022884"/>
    </source>
</evidence>
<dbReference type="PANTHER" id="PTHR23003">
    <property type="entry name" value="RNA RECOGNITION MOTIF RRM DOMAIN CONTAINING PROTEIN"/>
    <property type="match status" value="1"/>
</dbReference>
<reference evidence="3" key="3">
    <citation type="submission" date="2025-09" db="UniProtKB">
        <authorList>
            <consortium name="Ensembl"/>
        </authorList>
    </citation>
    <scope>IDENTIFICATION</scope>
</reference>
<dbReference type="PANTHER" id="PTHR23003:SF52">
    <property type="entry name" value="SERINE_ARGININE-RICH SPLICING FACTOR 6"/>
    <property type="match status" value="1"/>
</dbReference>
<dbReference type="GO" id="GO:0003729">
    <property type="term" value="F:mRNA binding"/>
    <property type="evidence" value="ECO:0007669"/>
    <property type="project" value="TreeGrafter"/>
</dbReference>
<evidence type="ECO:0008006" key="5">
    <source>
        <dbReference type="Google" id="ProtNLM"/>
    </source>
</evidence>
<dbReference type="GO" id="GO:0005634">
    <property type="term" value="C:nucleus"/>
    <property type="evidence" value="ECO:0007669"/>
    <property type="project" value="TreeGrafter"/>
</dbReference>
<evidence type="ECO:0000313" key="3">
    <source>
        <dbReference type="Ensembl" id="ENSHHUP00000012016.1"/>
    </source>
</evidence>
<keyword evidence="4" id="KW-1185">Reference proteome</keyword>
<dbReference type="SUPFAM" id="SSF54928">
    <property type="entry name" value="RNA-binding domain, RBD"/>
    <property type="match status" value="1"/>
</dbReference>
<keyword evidence="1" id="KW-0694">RNA-binding</keyword>
<evidence type="ECO:0000256" key="2">
    <source>
        <dbReference type="SAM" id="MobiDB-lite"/>
    </source>
</evidence>
<dbReference type="InterPro" id="IPR050374">
    <property type="entry name" value="RRT5_SRSF_SR"/>
</dbReference>
<reference evidence="3" key="2">
    <citation type="submission" date="2025-08" db="UniProtKB">
        <authorList>
            <consortium name="Ensembl"/>
        </authorList>
    </citation>
    <scope>IDENTIFICATION</scope>
</reference>
<feature type="region of interest" description="Disordered" evidence="2">
    <location>
        <begin position="48"/>
        <end position="96"/>
    </location>
</feature>
<dbReference type="InterPro" id="IPR035979">
    <property type="entry name" value="RBD_domain_sf"/>
</dbReference>
<feature type="compositionally biased region" description="Basic residues" evidence="2">
    <location>
        <begin position="58"/>
        <end position="80"/>
    </location>
</feature>
<organism evidence="3 4">
    <name type="scientific">Hucho hucho</name>
    <name type="common">huchen</name>
    <dbReference type="NCBI Taxonomy" id="62062"/>
    <lineage>
        <taxon>Eukaryota</taxon>
        <taxon>Metazoa</taxon>
        <taxon>Chordata</taxon>
        <taxon>Craniata</taxon>
        <taxon>Vertebrata</taxon>
        <taxon>Euteleostomi</taxon>
        <taxon>Actinopterygii</taxon>
        <taxon>Neopterygii</taxon>
        <taxon>Teleostei</taxon>
        <taxon>Protacanthopterygii</taxon>
        <taxon>Salmoniformes</taxon>
        <taxon>Salmonidae</taxon>
        <taxon>Salmoninae</taxon>
        <taxon>Hucho</taxon>
    </lineage>
</organism>
<reference evidence="4" key="1">
    <citation type="submission" date="2018-06" db="EMBL/GenBank/DDBJ databases">
        <title>Genome assembly of Danube salmon.</title>
        <authorList>
            <person name="Macqueen D.J."/>
            <person name="Gundappa M.K."/>
        </authorList>
    </citation>
    <scope>NUCLEOTIDE SEQUENCE [LARGE SCALE GENOMIC DNA]</scope>
</reference>
<protein>
    <recommendedName>
        <fullName evidence="5">RRM domain-containing protein</fullName>
    </recommendedName>
</protein>
<evidence type="ECO:0000313" key="4">
    <source>
        <dbReference type="Proteomes" id="UP000314982"/>
    </source>
</evidence>
<dbReference type="AlphaFoldDB" id="A0A4W5KJ16"/>